<evidence type="ECO:0000313" key="3">
    <source>
        <dbReference type="Proteomes" id="UP000199129"/>
    </source>
</evidence>
<accession>A0A1H5JPI8</accession>
<organism evidence="2 3">
    <name type="scientific">Pseudomonas palleroniana</name>
    <dbReference type="NCBI Taxonomy" id="191390"/>
    <lineage>
        <taxon>Bacteria</taxon>
        <taxon>Pseudomonadati</taxon>
        <taxon>Pseudomonadota</taxon>
        <taxon>Gammaproteobacteria</taxon>
        <taxon>Pseudomonadales</taxon>
        <taxon>Pseudomonadaceae</taxon>
        <taxon>Pseudomonas</taxon>
    </lineage>
</organism>
<sequence length="45" mass="5276">MIVPTLCVGMPPKTLRVCLKRDAERHRMHSHAERGNDHIRDKLTR</sequence>
<proteinExistence type="predicted"/>
<gene>
    <name evidence="2" type="ORF">SAMN04490198_1811</name>
</gene>
<dbReference type="EMBL" id="FNUA01000002">
    <property type="protein sequence ID" value="SEE54360.1"/>
    <property type="molecule type" value="Genomic_DNA"/>
</dbReference>
<evidence type="ECO:0000313" key="2">
    <source>
        <dbReference type="EMBL" id="SEE54360.1"/>
    </source>
</evidence>
<dbReference type="AlphaFoldDB" id="A0A1H5JPI8"/>
<evidence type="ECO:0000256" key="1">
    <source>
        <dbReference type="SAM" id="MobiDB-lite"/>
    </source>
</evidence>
<name>A0A1H5JPI8_9PSED</name>
<dbReference type="Proteomes" id="UP000199129">
    <property type="component" value="Unassembled WGS sequence"/>
</dbReference>
<protein>
    <submittedName>
        <fullName evidence="2">Uncharacterized protein</fullName>
    </submittedName>
</protein>
<feature type="region of interest" description="Disordered" evidence="1">
    <location>
        <begin position="25"/>
        <end position="45"/>
    </location>
</feature>
<reference evidence="2 3" key="1">
    <citation type="submission" date="2016-10" db="EMBL/GenBank/DDBJ databases">
        <authorList>
            <person name="de Groot N.N."/>
        </authorList>
    </citation>
    <scope>NUCLEOTIDE SEQUENCE [LARGE SCALE GENOMIC DNA]</scope>
    <source>
        <strain evidence="2 3">BS3265</strain>
    </source>
</reference>